<sequence length="580" mass="66394">MSFHVDIIVESQPKRSCILKILSSNDGIAFFRAEVRKWQAPSGTRYNYAFSECEPDHLHIVVKHKPNPIIDAVVKDYDVEYIDPALIKRNCLNANFPALIHVSKTKYNYGEMMLVRWIMYLFPDLSNVVICLLNLKYNSYFQGMKLLDSFLMFVEILTGEDPVTVRSWKDLPVINASGCIQLKPFMASSQFHEFFCSPESGFVYHICHADRIPDADGHFMKSHESTTGVPYRFLSTQFCDVLNKRGKNVIRNSALFSLLNDDVLNLIEEYAFPRVLSHCKLRVSCVGYTIRHIPYSAVDKRKWFNFREKNGNNHANLLTKCIHALDYVVNSRCGRTFIASNRHRECYFFLTGDIYARSSADPCFLVSVDCASTYVTHFYRADTLLNSKISIRRSPSKGFTDAGNTSHLVVCLLSLLDKDHDECFKWIATHERTISIAVFDHKIRIYDREPSVSTDYLIMENEGRLLRVEQHLIVEKVLQMVERRKRSSGAYFPPEIEFIVHDHDNHRGAILTRDSDSFSESAIDEEIIPLGGAGDLSSEEDDEIIQRDLEMAEMDVRAAASLLTGSRADAVPGFKIVWID</sequence>
<dbReference type="AlphaFoldDB" id="A0A2V0R8Y1"/>
<name>A0A2V0R8Y1_9ZZZZ</name>
<comment type="caution">
    <text evidence="1">The sequence shown here is derived from an EMBL/GenBank/DDBJ whole genome shotgun (WGS) entry which is preliminary data.</text>
</comment>
<organism evidence="1">
    <name type="scientific">viral metagenome</name>
    <dbReference type="NCBI Taxonomy" id="1070528"/>
    <lineage>
        <taxon>unclassified sequences</taxon>
        <taxon>metagenomes</taxon>
        <taxon>organismal metagenomes</taxon>
    </lineage>
</organism>
<evidence type="ECO:0000313" key="1">
    <source>
        <dbReference type="EMBL" id="GBH21729.1"/>
    </source>
</evidence>
<accession>A0A2V0R8Y1</accession>
<dbReference type="EMBL" id="BDQA01000278">
    <property type="protein sequence ID" value="GBH21729.1"/>
    <property type="molecule type" value="Genomic_RNA"/>
</dbReference>
<proteinExistence type="predicted"/>
<protein>
    <submittedName>
        <fullName evidence="1">Uncharacterized protein</fullName>
    </submittedName>
</protein>
<reference evidence="1" key="1">
    <citation type="submission" date="2017-04" db="EMBL/GenBank/DDBJ databases">
        <title>Unveiling RNA virosphere associated with marine microorganisms.</title>
        <authorList>
            <person name="Urayama S."/>
            <person name="Takaki Y."/>
            <person name="Nishi S."/>
            <person name="Yoshida Y."/>
            <person name="Deguchi S."/>
            <person name="Takai K."/>
            <person name="Nunoura T."/>
        </authorList>
    </citation>
    <scope>NUCLEOTIDE SEQUENCE</scope>
</reference>